<evidence type="ECO:0000259" key="2">
    <source>
        <dbReference type="Pfam" id="PF16916"/>
    </source>
</evidence>
<evidence type="ECO:0000313" key="4">
    <source>
        <dbReference type="Proteomes" id="UP000182811"/>
    </source>
</evidence>
<dbReference type="InterPro" id="IPR027470">
    <property type="entry name" value="Cation_efflux_CTD"/>
</dbReference>
<dbReference type="PANTHER" id="PTHR11562:SF17">
    <property type="entry name" value="RE54080P-RELATED"/>
    <property type="match status" value="1"/>
</dbReference>
<dbReference type="AlphaFoldDB" id="A0A1J5P3K5"/>
<protein>
    <submittedName>
        <fullName evidence="3">Cadmium, cobalt and zinc/H(+)-K(+) antiporter</fullName>
    </submittedName>
</protein>
<gene>
    <name evidence="3" type="primary">czcD</name>
    <name evidence="3" type="ORF">MOTE_09090</name>
</gene>
<accession>A0A1J5P3K5</accession>
<dbReference type="Pfam" id="PF16916">
    <property type="entry name" value="ZT_dimer"/>
    <property type="match status" value="1"/>
</dbReference>
<evidence type="ECO:0000313" key="3">
    <source>
        <dbReference type="EMBL" id="OIQ60075.1"/>
    </source>
</evidence>
<dbReference type="PANTHER" id="PTHR11562">
    <property type="entry name" value="CATION EFFLUX PROTEIN/ ZINC TRANSPORTER"/>
    <property type="match status" value="1"/>
</dbReference>
<evidence type="ECO:0000256" key="1">
    <source>
        <dbReference type="ARBA" id="ARBA00008873"/>
    </source>
</evidence>
<comment type="similarity">
    <text evidence="1">Belongs to the cation diffusion facilitator (CDF) transporter (TC 2.A.4) family. SLC30A subfamily.</text>
</comment>
<dbReference type="Gene3D" id="3.30.70.1350">
    <property type="entry name" value="Cation efflux protein, cytoplasmic domain"/>
    <property type="match status" value="1"/>
</dbReference>
<dbReference type="InterPro" id="IPR050681">
    <property type="entry name" value="CDF/SLC30A"/>
</dbReference>
<dbReference type="GO" id="GO:0005385">
    <property type="term" value="F:zinc ion transmembrane transporter activity"/>
    <property type="evidence" value="ECO:0007669"/>
    <property type="project" value="TreeGrafter"/>
</dbReference>
<sequence>MKESYEIFADTVQILMESTPKGVKLDEIYKSVKSLPGIRNLHHAHVWQFGERQINFKGHIDLNKDIPISESEKLRQEVESLLRDKFGIQHVMIQMEYEGCPGTGLIRDTRSQFI</sequence>
<reference evidence="3 4" key="1">
    <citation type="submission" date="2016-08" db="EMBL/GenBank/DDBJ databases">
        <title>Genome-based comparison of Moorella thermoacetic strains.</title>
        <authorList>
            <person name="Poehlein A."/>
            <person name="Bengelsdorf F.R."/>
            <person name="Esser C."/>
            <person name="Duerre P."/>
            <person name="Daniel R."/>
        </authorList>
    </citation>
    <scope>NUCLEOTIDE SEQUENCE [LARGE SCALE GENOMIC DNA]</scope>
    <source>
        <strain evidence="3 4">DSM 21394</strain>
    </source>
</reference>
<dbReference type="EMBL" id="MDDC01000006">
    <property type="protein sequence ID" value="OIQ60075.1"/>
    <property type="molecule type" value="Genomic_DNA"/>
</dbReference>
<comment type="caution">
    <text evidence="3">The sequence shown here is derived from an EMBL/GenBank/DDBJ whole genome shotgun (WGS) entry which is preliminary data.</text>
</comment>
<dbReference type="SUPFAM" id="SSF160240">
    <property type="entry name" value="Cation efflux protein cytoplasmic domain-like"/>
    <property type="match status" value="1"/>
</dbReference>
<dbReference type="GO" id="GO:0005886">
    <property type="term" value="C:plasma membrane"/>
    <property type="evidence" value="ECO:0007669"/>
    <property type="project" value="TreeGrafter"/>
</dbReference>
<organism evidence="3 4">
    <name type="scientific">Neomoorella thermoacetica</name>
    <name type="common">Clostridium thermoaceticum</name>
    <dbReference type="NCBI Taxonomy" id="1525"/>
    <lineage>
        <taxon>Bacteria</taxon>
        <taxon>Bacillati</taxon>
        <taxon>Bacillota</taxon>
        <taxon>Clostridia</taxon>
        <taxon>Neomoorellales</taxon>
        <taxon>Neomoorellaceae</taxon>
        <taxon>Neomoorella</taxon>
    </lineage>
</organism>
<feature type="domain" description="Cation efflux protein cytoplasmic" evidence="2">
    <location>
        <begin position="20"/>
        <end position="96"/>
    </location>
</feature>
<name>A0A1J5P3K5_NEOTH</name>
<dbReference type="Proteomes" id="UP000182811">
    <property type="component" value="Unassembled WGS sequence"/>
</dbReference>
<dbReference type="InterPro" id="IPR036837">
    <property type="entry name" value="Cation_efflux_CTD_sf"/>
</dbReference>
<proteinExistence type="inferred from homology"/>